<evidence type="ECO:0000256" key="3">
    <source>
        <dbReference type="ARBA" id="ARBA00022485"/>
    </source>
</evidence>
<dbReference type="AlphaFoldDB" id="A0A4Y7RUT6"/>
<dbReference type="FunFam" id="3.40.50.920:FF:000007">
    <property type="entry name" value="Pyruvate:ferredoxin (Flavodoxin) oxidoreductase"/>
    <property type="match status" value="1"/>
</dbReference>
<dbReference type="GO" id="GO:0019164">
    <property type="term" value="F:pyruvate synthase activity"/>
    <property type="evidence" value="ECO:0007669"/>
    <property type="project" value="UniProtKB-EC"/>
</dbReference>
<comment type="catalytic activity">
    <reaction evidence="9">
        <text>2 oxidized [2Fe-2S]-[ferredoxin] + pyruvate + CoA = 2 reduced [2Fe-2S]-[ferredoxin] + acetyl-CoA + CO2 + H(+)</text>
        <dbReference type="Rhea" id="RHEA:12765"/>
        <dbReference type="Rhea" id="RHEA-COMP:10000"/>
        <dbReference type="Rhea" id="RHEA-COMP:10001"/>
        <dbReference type="ChEBI" id="CHEBI:15361"/>
        <dbReference type="ChEBI" id="CHEBI:15378"/>
        <dbReference type="ChEBI" id="CHEBI:16526"/>
        <dbReference type="ChEBI" id="CHEBI:33737"/>
        <dbReference type="ChEBI" id="CHEBI:33738"/>
        <dbReference type="ChEBI" id="CHEBI:57287"/>
        <dbReference type="ChEBI" id="CHEBI:57288"/>
        <dbReference type="EC" id="1.2.7.1"/>
    </reaction>
</comment>
<dbReference type="Pfam" id="PF10371">
    <property type="entry name" value="EKR"/>
    <property type="match status" value="1"/>
</dbReference>
<evidence type="ECO:0000256" key="2">
    <source>
        <dbReference type="ARBA" id="ARBA00022448"/>
    </source>
</evidence>
<feature type="binding site" evidence="12">
    <location>
        <position position="815"/>
    </location>
    <ligand>
        <name>[4Fe-4S] cluster</name>
        <dbReference type="ChEBI" id="CHEBI:49883"/>
        <label>3</label>
    </ligand>
</feature>
<dbReference type="InterPro" id="IPR037112">
    <property type="entry name" value="Pyrv-flavodox_OxR_EKR_sf"/>
</dbReference>
<protein>
    <recommendedName>
        <fullName evidence="9">Pyruvate:ferredoxin oxidoreductase</fullName>
        <ecNumber evidence="9">1.2.7.1</ecNumber>
    </recommendedName>
    <alternativeName>
        <fullName evidence="9">Pyruvate synthase</fullName>
    </alternativeName>
</protein>
<feature type="binding site" evidence="12">
    <location>
        <position position="840"/>
    </location>
    <ligand>
        <name>[4Fe-4S] cluster</name>
        <dbReference type="ChEBI" id="CHEBI:49883"/>
        <label>3</label>
    </ligand>
</feature>
<dbReference type="InterPro" id="IPR019456">
    <property type="entry name" value="Pyrv-flavodox_OxRtase_EKR"/>
</dbReference>
<keyword evidence="3 12" id="KW-0004">4Fe-4S</keyword>
<keyword evidence="7 12" id="KW-0408">Iron</keyword>
<dbReference type="Pfam" id="PF01558">
    <property type="entry name" value="POR"/>
    <property type="match status" value="1"/>
</dbReference>
<dbReference type="FunFam" id="3.40.50.970:FF:000012">
    <property type="entry name" value="Pyruvate:ferredoxin (Flavodoxin) oxidoreductase"/>
    <property type="match status" value="1"/>
</dbReference>
<dbReference type="InterPro" id="IPR002869">
    <property type="entry name" value="Pyrv_flavodox_OxRed_cen"/>
</dbReference>
<feature type="binding site" evidence="10">
    <location>
        <position position="817"/>
    </location>
    <ligand>
        <name>thiamine diphosphate</name>
        <dbReference type="ChEBI" id="CHEBI:58937"/>
    </ligand>
</feature>
<keyword evidence="4 12" id="KW-0479">Metal-binding</keyword>
<feature type="site" description="Important for catalytic activity" evidence="11">
    <location>
        <position position="996"/>
    </location>
</feature>
<dbReference type="GO" id="GO:0051539">
    <property type="term" value="F:4 iron, 4 sulfur cluster binding"/>
    <property type="evidence" value="ECO:0007669"/>
    <property type="project" value="UniProtKB-KW"/>
</dbReference>
<feature type="binding site" evidence="12">
    <location>
        <position position="745"/>
    </location>
    <ligand>
        <name>[4Fe-4S] cluster</name>
        <dbReference type="ChEBI" id="CHEBI:49883"/>
        <label>2</label>
    </ligand>
</feature>
<keyword evidence="5 9" id="KW-0249">Electron transport</keyword>
<dbReference type="GO" id="GO:0006979">
    <property type="term" value="P:response to oxidative stress"/>
    <property type="evidence" value="ECO:0007669"/>
    <property type="project" value="TreeGrafter"/>
</dbReference>
<evidence type="ECO:0000256" key="6">
    <source>
        <dbReference type="ARBA" id="ARBA00023002"/>
    </source>
</evidence>
<dbReference type="Pfam" id="PF17147">
    <property type="entry name" value="PFOR_II"/>
    <property type="match status" value="1"/>
</dbReference>
<dbReference type="PIRSF" id="PIRSF000159">
    <property type="entry name" value="NifJ"/>
    <property type="match status" value="1"/>
</dbReference>
<dbReference type="Pfam" id="PF01855">
    <property type="entry name" value="POR_N"/>
    <property type="match status" value="1"/>
</dbReference>
<sequence length="1169" mass="128150">MGKEMKTMDGTKAAAYASYAFTEVACIFPITPSSPMAEYVDEWSAQGLKNIFGQTVDVREMQSEAGAAGAMHGSLCAGALTTSYTASQGLLLMIPNMYKIAGELLPGVLHVTARSLATHALNIFGDHSDVMSTVQTGWALLCSNSVQEVIDLGCVAHMAAIKSRIPFLHFYDGFRTSHEQQNVETIAYDDLAKIVDWDAIKAFRDNSLNPDRPVTRGSNQNPDIFFQAREACSPFFEPVPDIVNEYMQKIGELTGRKYKPFDYFGAPDAENIIVAMGSVCDTIEETVKYLNAKGDKLGLIKVHLYRPWSPKYFFDVLPKTVKRIAVLDRIKTPGSPGEPLYTDIKNTFYDAEMKPLIVGGRFGLGSKDTLPADIVAVFNNLKAAQPKNNFTISIVDDVSNTSLPRGENIDVCPEGTIQCKFYGLGSDGTVGANKQAVEIIGSAGGLFSQAYFAYDSKKSGGFTVSHLRFGKEPIKAPYLISNADFVSCSNQSYIYTLDMLSGLKKGGIFLLNCVWKPEELDEKLPAAVKRTLAQKNIKFYTINAVDIAKELGLGNRYNMIMQSAFFKLANVIPCDQAVEELKKTIKKTYGKKGDAIVNMNYGAVDKGIEAPVKIDVPAAWANAPDDVVEEKDEPDFIKNILRPIGRLEGDNLPVSAFKGIEDGTFPSGTAKYEKRGVADFVPEWIKENCIQCNQCSLVCPHATIRPILVNADEAKAAPEGFETLKAVGKQLEGYTYRMQVSPLDCMGCGVCVDVCPAKTKALVMKDFESQAAAQTDNWEYAMTIPIRDNLWDKYTVKGSQFCQPLLEFSGACAGCGETPYVKLLTQLFGDRMMMANATGCSSIWAAAAPSMPYTKNAEGHGPAWSNSLFEDSAEFGFGLYLGVKQLKERIANLAREALAQDITAETKAALQEWLDGMYDGDASKAATKKLVPLLEASDNPTLKQILELKDFLIKKSNWAFGGDGWAYDIGYGGLDHVLASGEDINILVMDTEVYSNTGGQSSKSTPTAAVAKFAAAGKRTKKKDLGMMAVSYGYVYVAQVAMGADMAQTVKAFKEAEQYKGPSLVICYASCINHGLKGGMTKSQEEMKRAVKSGYWHLWRYNPDLKKEGKNPFILDSKEPTESFRDFIASEVRFNSLAKLFPAAAEELFKKTEADAKERYEVYKRMAQA</sequence>
<feature type="binding site" evidence="10">
    <location>
        <position position="64"/>
    </location>
    <ligand>
        <name>thiamine diphosphate</name>
        <dbReference type="ChEBI" id="CHEBI:58937"/>
    </ligand>
</feature>
<dbReference type="GO" id="GO:0022900">
    <property type="term" value="P:electron transport chain"/>
    <property type="evidence" value="ECO:0007669"/>
    <property type="project" value="InterPro"/>
</dbReference>
<keyword evidence="8 12" id="KW-0411">Iron-sulfur</keyword>
<dbReference type="InterPro" id="IPR009014">
    <property type="entry name" value="Transketo_C/PFOR_II"/>
</dbReference>
<dbReference type="SMART" id="SM00890">
    <property type="entry name" value="EKR"/>
    <property type="match status" value="1"/>
</dbReference>
<feature type="site" description="Important for catalytic activity" evidence="11">
    <location>
        <position position="31"/>
    </location>
</feature>
<dbReference type="FunFam" id="3.40.50.970:FF:000041">
    <property type="entry name" value="Pyruvate:ferredoxin (Flavodoxin) oxidoreductase"/>
    <property type="match status" value="1"/>
</dbReference>
<feature type="binding site" evidence="10">
    <location>
        <position position="840"/>
    </location>
    <ligand>
        <name>thiamine diphosphate</name>
        <dbReference type="ChEBI" id="CHEBI:58937"/>
    </ligand>
</feature>
<dbReference type="PROSITE" id="PS51379">
    <property type="entry name" value="4FE4S_FER_2"/>
    <property type="match status" value="2"/>
</dbReference>
<dbReference type="InterPro" id="IPR033412">
    <property type="entry name" value="PFOR_II"/>
</dbReference>
<feature type="site" description="Important for catalytic activity" evidence="11">
    <location>
        <position position="64"/>
    </location>
</feature>
<dbReference type="Gene3D" id="3.30.70.20">
    <property type="match status" value="1"/>
</dbReference>
<feature type="binding site" evidence="12">
    <location>
        <position position="1071"/>
    </location>
    <ligand>
        <name>[4Fe-4S] cluster</name>
        <dbReference type="ChEBI" id="CHEBI:49883"/>
        <label>3</label>
    </ligand>
</feature>
<feature type="binding site" evidence="12">
    <location>
        <position position="689"/>
    </location>
    <ligand>
        <name>[4Fe-4S] cluster</name>
        <dbReference type="ChEBI" id="CHEBI:49883"/>
        <label>1</label>
    </ligand>
</feature>
<dbReference type="GO" id="GO:0030976">
    <property type="term" value="F:thiamine pyrophosphate binding"/>
    <property type="evidence" value="ECO:0007669"/>
    <property type="project" value="InterPro"/>
</dbReference>
<comment type="caution">
    <text evidence="14">The sequence shown here is derived from an EMBL/GenBank/DDBJ whole genome shotgun (WGS) entry which is preliminary data.</text>
</comment>
<proteinExistence type="inferred from homology"/>
<dbReference type="SUPFAM" id="SSF54862">
    <property type="entry name" value="4Fe-4S ferredoxins"/>
    <property type="match status" value="1"/>
</dbReference>
<dbReference type="InterPro" id="IPR017900">
    <property type="entry name" value="4Fe4S_Fe_S_CS"/>
</dbReference>
<keyword evidence="15" id="KW-1185">Reference proteome</keyword>
<feature type="binding site" evidence="12">
    <location>
        <position position="699"/>
    </location>
    <ligand>
        <name>[4Fe-4S] cluster</name>
        <dbReference type="ChEBI" id="CHEBI:49883"/>
        <label>2</label>
    </ligand>
</feature>
<dbReference type="Gene3D" id="3.40.920.10">
    <property type="entry name" value="Pyruvate-ferredoxin oxidoreductase, PFOR, domain III"/>
    <property type="match status" value="1"/>
</dbReference>
<dbReference type="FunFam" id="3.40.920.10:FF:000001">
    <property type="entry name" value="Pyruvate:ferredoxin (Flavodoxin) oxidoreductase"/>
    <property type="match status" value="1"/>
</dbReference>
<reference evidence="14 15" key="1">
    <citation type="journal article" date="2018" name="Environ. Microbiol.">
        <title>Novel energy conservation strategies and behaviour of Pelotomaculum schinkii driving syntrophic propionate catabolism.</title>
        <authorList>
            <person name="Hidalgo-Ahumada C.A.P."/>
            <person name="Nobu M.K."/>
            <person name="Narihiro T."/>
            <person name="Tamaki H."/>
            <person name="Liu W.T."/>
            <person name="Kamagata Y."/>
            <person name="Stams A.J.M."/>
            <person name="Imachi H."/>
            <person name="Sousa D.Z."/>
        </authorList>
    </citation>
    <scope>NUCLEOTIDE SEQUENCE [LARGE SCALE GENOMIC DNA]</scope>
    <source>
        <strain evidence="14 15">MGP</strain>
    </source>
</reference>
<feature type="domain" description="4Fe-4S ferredoxin-type" evidence="13">
    <location>
        <begin position="680"/>
        <end position="709"/>
    </location>
</feature>
<dbReference type="Gene3D" id="4.10.780.10">
    <property type="entry name" value="Pyruvate-flavodoxin oxidoreductase, EKR domain"/>
    <property type="match status" value="1"/>
</dbReference>
<evidence type="ECO:0000256" key="8">
    <source>
        <dbReference type="ARBA" id="ARBA00023014"/>
    </source>
</evidence>
<dbReference type="InterPro" id="IPR029061">
    <property type="entry name" value="THDP-binding"/>
</dbReference>
<feature type="binding site" evidence="12">
    <location>
        <position position="812"/>
    </location>
    <ligand>
        <name>[4Fe-4S] cluster</name>
        <dbReference type="ChEBI" id="CHEBI:49883"/>
        <label>3</label>
    </ligand>
</feature>
<dbReference type="GO" id="GO:0005506">
    <property type="term" value="F:iron ion binding"/>
    <property type="evidence" value="ECO:0007669"/>
    <property type="project" value="InterPro"/>
</dbReference>
<dbReference type="PANTHER" id="PTHR32154">
    <property type="entry name" value="PYRUVATE-FLAVODOXIN OXIDOREDUCTASE-RELATED"/>
    <property type="match status" value="1"/>
</dbReference>
<dbReference type="InterPro" id="IPR002880">
    <property type="entry name" value="Pyrv_Fd/Flavodoxin_OxRdtase_N"/>
</dbReference>
<dbReference type="Gene3D" id="3.40.50.970">
    <property type="match status" value="2"/>
</dbReference>
<organism evidence="14 15">
    <name type="scientific">Pelotomaculum propionicicum</name>
    <dbReference type="NCBI Taxonomy" id="258475"/>
    <lineage>
        <taxon>Bacteria</taxon>
        <taxon>Bacillati</taxon>
        <taxon>Bacillota</taxon>
        <taxon>Clostridia</taxon>
        <taxon>Eubacteriales</taxon>
        <taxon>Desulfotomaculaceae</taxon>
        <taxon>Pelotomaculum</taxon>
    </lineage>
</organism>
<feature type="binding site" evidence="12">
    <location>
        <position position="695"/>
    </location>
    <ligand>
        <name>[4Fe-4S] cluster</name>
        <dbReference type="ChEBI" id="CHEBI:49883"/>
        <label>1</label>
    </ligand>
</feature>
<dbReference type="EC" id="1.2.7.1" evidence="9"/>
<dbReference type="SUPFAM" id="SSF52518">
    <property type="entry name" value="Thiamin diphosphate-binding fold (THDP-binding)"/>
    <property type="match status" value="2"/>
</dbReference>
<dbReference type="SUPFAM" id="SSF52922">
    <property type="entry name" value="TK C-terminal domain-like"/>
    <property type="match status" value="1"/>
</dbReference>
<evidence type="ECO:0000256" key="7">
    <source>
        <dbReference type="ARBA" id="ARBA00023004"/>
    </source>
</evidence>
<evidence type="ECO:0000256" key="11">
    <source>
        <dbReference type="PIRSR" id="PIRSR000159-2"/>
    </source>
</evidence>
<evidence type="ECO:0000256" key="12">
    <source>
        <dbReference type="PIRSR" id="PIRSR000159-50"/>
    </source>
</evidence>
<dbReference type="NCBIfam" id="TIGR02176">
    <property type="entry name" value="pyruv_ox_red"/>
    <property type="match status" value="1"/>
</dbReference>
<dbReference type="FunFam" id="3.30.70.20:FF:000022">
    <property type="entry name" value="Pyruvate:ferredoxin (Flavodoxin) oxidoreductase"/>
    <property type="match status" value="1"/>
</dbReference>
<feature type="domain" description="4Fe-4S ferredoxin-type" evidence="13">
    <location>
        <begin position="736"/>
        <end position="767"/>
    </location>
</feature>
<dbReference type="CDD" id="cd03377">
    <property type="entry name" value="TPP_PFOR_PNO"/>
    <property type="match status" value="1"/>
</dbReference>
<feature type="site" description="Important for catalytic activity" evidence="11">
    <location>
        <position position="114"/>
    </location>
</feature>
<dbReference type="OrthoDB" id="9794954at2"/>
<comment type="cofactor">
    <cofactor evidence="12">
        <name>[4Fe-4S] cluster</name>
        <dbReference type="ChEBI" id="CHEBI:49883"/>
    </cofactor>
    <text evidence="12">Binds 3 [4Fe-4S] clusters per subunit.</text>
</comment>
<evidence type="ECO:0000259" key="13">
    <source>
        <dbReference type="PROSITE" id="PS51379"/>
    </source>
</evidence>
<dbReference type="PROSITE" id="PS00198">
    <property type="entry name" value="4FE4S_FER_1"/>
    <property type="match status" value="1"/>
</dbReference>
<evidence type="ECO:0000256" key="1">
    <source>
        <dbReference type="ARBA" id="ARBA00009032"/>
    </source>
</evidence>
<keyword evidence="2 9" id="KW-0813">Transport</keyword>
<feature type="binding site" evidence="12">
    <location>
        <position position="751"/>
    </location>
    <ligand>
        <name>[4Fe-4S] cluster</name>
        <dbReference type="ChEBI" id="CHEBI:49883"/>
        <label>2</label>
    </ligand>
</feature>
<feature type="binding site" evidence="12">
    <location>
        <position position="755"/>
    </location>
    <ligand>
        <name>[4Fe-4S] cluster</name>
        <dbReference type="ChEBI" id="CHEBI:49883"/>
        <label>1</label>
    </ligand>
</feature>
<dbReference type="EMBL" id="QFFZ01000006">
    <property type="protein sequence ID" value="TEB12516.1"/>
    <property type="molecule type" value="Genomic_DNA"/>
</dbReference>
<dbReference type="Pfam" id="PF12838">
    <property type="entry name" value="Fer4_7"/>
    <property type="match status" value="1"/>
</dbReference>
<dbReference type="InterPro" id="IPR050722">
    <property type="entry name" value="Pyruvate:ferred/Flavod_OxRd"/>
</dbReference>
<keyword evidence="14" id="KW-0670">Pyruvate</keyword>
<dbReference type="InterPro" id="IPR011895">
    <property type="entry name" value="Pyrv_flavodox_OxRed"/>
</dbReference>
<gene>
    <name evidence="14" type="primary">por</name>
    <name evidence="14" type="ORF">Pmgp_00847</name>
</gene>
<feature type="binding site" evidence="10">
    <location>
        <position position="114"/>
    </location>
    <ligand>
        <name>pyruvate</name>
        <dbReference type="ChEBI" id="CHEBI:15361"/>
    </ligand>
</feature>
<dbReference type="Gene3D" id="3.40.50.920">
    <property type="match status" value="1"/>
</dbReference>
<evidence type="ECO:0000313" key="15">
    <source>
        <dbReference type="Proteomes" id="UP000297597"/>
    </source>
</evidence>
<feature type="binding site" evidence="10">
    <location>
        <begin position="991"/>
        <end position="996"/>
    </location>
    <ligand>
        <name>thiamine diphosphate</name>
        <dbReference type="ChEBI" id="CHEBI:58937"/>
    </ligand>
</feature>
<evidence type="ECO:0000256" key="9">
    <source>
        <dbReference type="PIRNR" id="PIRNR000159"/>
    </source>
</evidence>
<feature type="binding site" evidence="10">
    <location>
        <begin position="962"/>
        <end position="965"/>
    </location>
    <ligand>
        <name>thiamine diphosphate</name>
        <dbReference type="ChEBI" id="CHEBI:58937"/>
    </ligand>
</feature>
<evidence type="ECO:0000256" key="4">
    <source>
        <dbReference type="ARBA" id="ARBA00022723"/>
    </source>
</evidence>
<evidence type="ECO:0000256" key="10">
    <source>
        <dbReference type="PIRSR" id="PIRSR000159-1"/>
    </source>
</evidence>
<dbReference type="Pfam" id="PF02775">
    <property type="entry name" value="TPP_enzyme_C"/>
    <property type="match status" value="1"/>
</dbReference>
<comment type="similarity">
    <text evidence="1 9">Belongs to the pyruvate:ferredoxin/flavodoxin oxidoreductase family.</text>
</comment>
<dbReference type="SUPFAM" id="SSF53323">
    <property type="entry name" value="Pyruvate-ferredoxin oxidoreductase, PFOR, domain III"/>
    <property type="match status" value="1"/>
</dbReference>
<feature type="binding site" evidence="12">
    <location>
        <position position="692"/>
    </location>
    <ligand>
        <name>[4Fe-4S] cluster</name>
        <dbReference type="ChEBI" id="CHEBI:49883"/>
        <label>1</label>
    </ligand>
</feature>
<dbReference type="CDD" id="cd07034">
    <property type="entry name" value="TPP_PYR_PFOR_IOR-alpha_like"/>
    <property type="match status" value="1"/>
</dbReference>
<name>A0A4Y7RUT6_9FIRM</name>
<dbReference type="Proteomes" id="UP000297597">
    <property type="component" value="Unassembled WGS sequence"/>
</dbReference>
<feature type="binding site" evidence="10">
    <location>
        <position position="31"/>
    </location>
    <ligand>
        <name>pyruvate</name>
        <dbReference type="ChEBI" id="CHEBI:15361"/>
    </ligand>
</feature>
<dbReference type="InterPro" id="IPR011766">
    <property type="entry name" value="TPP_enzyme_TPP-bd"/>
</dbReference>
<dbReference type="InterPro" id="IPR019752">
    <property type="entry name" value="Pyrv/ketoisovalerate_OxRed_cat"/>
</dbReference>
<dbReference type="InterPro" id="IPR017896">
    <property type="entry name" value="4Fe4S_Fe-S-bd"/>
</dbReference>
<accession>A0A4Y7RUT6</accession>
<dbReference type="RefSeq" id="WP_134212727.1">
    <property type="nucleotide sequence ID" value="NZ_QFFZ01000006.1"/>
</dbReference>
<feature type="binding site" evidence="12">
    <location>
        <position position="748"/>
    </location>
    <ligand>
        <name>[4Fe-4S] cluster</name>
        <dbReference type="ChEBI" id="CHEBI:49883"/>
        <label>2</label>
    </ligand>
</feature>
<dbReference type="PANTHER" id="PTHR32154:SF0">
    <property type="entry name" value="PYRUVATE-FLAVODOXIN OXIDOREDUCTASE-RELATED"/>
    <property type="match status" value="1"/>
</dbReference>
<keyword evidence="6 9" id="KW-0560">Oxidoreductase</keyword>
<evidence type="ECO:0000256" key="5">
    <source>
        <dbReference type="ARBA" id="ARBA00022982"/>
    </source>
</evidence>
<evidence type="ECO:0000313" key="14">
    <source>
        <dbReference type="EMBL" id="TEB12516.1"/>
    </source>
</evidence>